<reference evidence="1" key="1">
    <citation type="submission" date="2021-01" db="EMBL/GenBank/DDBJ databases">
        <authorList>
            <person name="Zhong Y.L."/>
        </authorList>
    </citation>
    <scope>NUCLEOTIDE SEQUENCE</scope>
    <source>
        <strain evidence="1">KCTC 23302</strain>
    </source>
</reference>
<dbReference type="EMBL" id="JAERQJ010000001">
    <property type="protein sequence ID" value="MBL0682745.1"/>
    <property type="molecule type" value="Genomic_DNA"/>
</dbReference>
<sequence>MKTDLYYYINTQGEKVILDEHMSSNDRFSEGKASYHRVQKEGRKTIREDVIIDIKGNILFETPRVLAPFSDGLICCEEGYRNEKGDIVLPITWKANYTKYKLNDTTYIDLSWRFFNGLKRVATSGKNGVNGFINQSGEIVIEPQHGKATDFFGDYAIVENYKSKNPITSIINNKGELLYDLPDFVPLYHIDHQGFIPYILRNKKNQLCFWDVTNQKSVETDISYDITNFHKSHSKYLGFYNGYCQLCIKGKWGLIDTDFNWVIEPKFKEIGLMSKGLIAVRKKMRMAMQIVKEKLLSILNIDRHLCFQMVWLP</sequence>
<protein>
    <submittedName>
        <fullName evidence="1">WG repeat-containing protein</fullName>
    </submittedName>
</protein>
<name>A0A937A0F2_9FLAO</name>
<dbReference type="Pfam" id="PF14903">
    <property type="entry name" value="WG_beta_rep"/>
    <property type="match status" value="2"/>
</dbReference>
<accession>A0A937A0F2</accession>
<dbReference type="PANTHER" id="PTHR37841:SF1">
    <property type="entry name" value="DUF3298 DOMAIN-CONTAINING PROTEIN"/>
    <property type="match status" value="1"/>
</dbReference>
<evidence type="ECO:0000313" key="1">
    <source>
        <dbReference type="EMBL" id="MBL0682745.1"/>
    </source>
</evidence>
<evidence type="ECO:0000313" key="2">
    <source>
        <dbReference type="Proteomes" id="UP000651057"/>
    </source>
</evidence>
<comment type="caution">
    <text evidence="1">The sequence shown here is derived from an EMBL/GenBank/DDBJ whole genome shotgun (WGS) entry which is preliminary data.</text>
</comment>
<proteinExistence type="predicted"/>
<organism evidence="1 2">
    <name type="scientific">Aquimarina mytili</name>
    <dbReference type="NCBI Taxonomy" id="874423"/>
    <lineage>
        <taxon>Bacteria</taxon>
        <taxon>Pseudomonadati</taxon>
        <taxon>Bacteroidota</taxon>
        <taxon>Flavobacteriia</taxon>
        <taxon>Flavobacteriales</taxon>
        <taxon>Flavobacteriaceae</taxon>
        <taxon>Aquimarina</taxon>
    </lineage>
</organism>
<dbReference type="PANTHER" id="PTHR37841">
    <property type="entry name" value="GLR2918 PROTEIN"/>
    <property type="match status" value="1"/>
</dbReference>
<dbReference type="InterPro" id="IPR032774">
    <property type="entry name" value="WG_beta_rep"/>
</dbReference>
<dbReference type="Proteomes" id="UP000651057">
    <property type="component" value="Unassembled WGS sequence"/>
</dbReference>
<dbReference type="AlphaFoldDB" id="A0A937A0F2"/>
<gene>
    <name evidence="1" type="ORF">JJQ60_04400</name>
</gene>
<keyword evidence="2" id="KW-1185">Reference proteome</keyword>